<dbReference type="OrthoDB" id="6445901at2"/>
<comment type="caution">
    <text evidence="1">The sequence shown here is derived from an EMBL/GenBank/DDBJ whole genome shotgun (WGS) entry which is preliminary data.</text>
</comment>
<evidence type="ECO:0000313" key="1">
    <source>
        <dbReference type="EMBL" id="RJT26052.1"/>
    </source>
</evidence>
<gene>
    <name evidence="1" type="ORF">D6029_06675</name>
</gene>
<name>A0A3A5K630_9ENTR</name>
<dbReference type="AlphaFoldDB" id="A0A3A5K630"/>
<dbReference type="Proteomes" id="UP000276295">
    <property type="component" value="Unassembled WGS sequence"/>
</dbReference>
<sequence>MLIHQIASKHLNKAVYCKGGGDGGAAKATEKATQLQREQWQTTLANLAPFTPLAQEGVSQLQNLSTLGGQANALGQFYNSDQYKMMADQARYQNLAAAEATGGLGSTATSNQMASIAPTLGQAWLGGQMNNYQNLANMGFGALTGQMNAGQSYANNAGQLAQQQAGISAANANKPSKLGGFAMGAASGAAMGAQIGGPYGAIAGGVIGGASTLF</sequence>
<dbReference type="RefSeq" id="WP_120064009.1">
    <property type="nucleotide sequence ID" value="NZ_QZWH01000010.1"/>
</dbReference>
<organism evidence="1 2">
    <name type="scientific">Buttiauxella izardii</name>
    <dbReference type="NCBI Taxonomy" id="82991"/>
    <lineage>
        <taxon>Bacteria</taxon>
        <taxon>Pseudomonadati</taxon>
        <taxon>Pseudomonadota</taxon>
        <taxon>Gammaproteobacteria</taxon>
        <taxon>Enterobacterales</taxon>
        <taxon>Enterobacteriaceae</taxon>
        <taxon>Buttiauxella</taxon>
    </lineage>
</organism>
<dbReference type="Pfam" id="PF25688">
    <property type="entry name" value="P22_gp7"/>
    <property type="match status" value="1"/>
</dbReference>
<reference evidence="1 2" key="1">
    <citation type="submission" date="2018-09" db="EMBL/GenBank/DDBJ databases">
        <title>Draft genome sequence of Buttiauxella izardii CCUG 35510T.</title>
        <authorList>
            <person name="Salva-Serra F."/>
            <person name="Marathe N."/>
            <person name="Moore E."/>
            <person name="Stadler-Svensson L."/>
            <person name="Engstrom-Jakobsson H."/>
        </authorList>
    </citation>
    <scope>NUCLEOTIDE SEQUENCE [LARGE SCALE GENOMIC DNA]</scope>
    <source>
        <strain evidence="1 2">CCUG 35510</strain>
    </source>
</reference>
<accession>A0A3A5K630</accession>
<dbReference type="EMBL" id="QZWH01000010">
    <property type="protein sequence ID" value="RJT26052.1"/>
    <property type="molecule type" value="Genomic_DNA"/>
</dbReference>
<evidence type="ECO:0000313" key="2">
    <source>
        <dbReference type="Proteomes" id="UP000276295"/>
    </source>
</evidence>
<dbReference type="InterPro" id="IPR057916">
    <property type="entry name" value="P22_gp7"/>
</dbReference>
<keyword evidence="2" id="KW-1185">Reference proteome</keyword>
<protein>
    <submittedName>
        <fullName evidence="1">DNA transfer protein</fullName>
    </submittedName>
</protein>
<proteinExistence type="predicted"/>